<dbReference type="PROSITE" id="PS51257">
    <property type="entry name" value="PROKAR_LIPOPROTEIN"/>
    <property type="match status" value="1"/>
</dbReference>
<organism evidence="2 3">
    <name type="scientific">Pontibacillus salipaludis</name>
    <dbReference type="NCBI Taxonomy" id="1697394"/>
    <lineage>
        <taxon>Bacteria</taxon>
        <taxon>Bacillati</taxon>
        <taxon>Bacillota</taxon>
        <taxon>Bacilli</taxon>
        <taxon>Bacillales</taxon>
        <taxon>Bacillaceae</taxon>
        <taxon>Pontibacillus</taxon>
    </lineage>
</organism>
<evidence type="ECO:0000313" key="2">
    <source>
        <dbReference type="EMBL" id="GGD13571.1"/>
    </source>
</evidence>
<evidence type="ECO:0008006" key="4">
    <source>
        <dbReference type="Google" id="ProtNLM"/>
    </source>
</evidence>
<comment type="caution">
    <text evidence="2">The sequence shown here is derived from an EMBL/GenBank/DDBJ whole genome shotgun (WGS) entry which is preliminary data.</text>
</comment>
<keyword evidence="3" id="KW-1185">Reference proteome</keyword>
<reference evidence="3" key="1">
    <citation type="journal article" date="2019" name="Int. J. Syst. Evol. Microbiol.">
        <title>The Global Catalogue of Microorganisms (GCM) 10K type strain sequencing project: providing services to taxonomists for standard genome sequencing and annotation.</title>
        <authorList>
            <consortium name="The Broad Institute Genomics Platform"/>
            <consortium name="The Broad Institute Genome Sequencing Center for Infectious Disease"/>
            <person name="Wu L."/>
            <person name="Ma J."/>
        </authorList>
    </citation>
    <scope>NUCLEOTIDE SEQUENCE [LARGE SCALE GENOMIC DNA]</scope>
    <source>
        <strain evidence="3">CGMCC 1.15353</strain>
    </source>
</reference>
<dbReference type="Proteomes" id="UP000642571">
    <property type="component" value="Unassembled WGS sequence"/>
</dbReference>
<feature type="compositionally biased region" description="Basic and acidic residues" evidence="1">
    <location>
        <begin position="22"/>
        <end position="47"/>
    </location>
</feature>
<name>A0ABQ1Q6M1_9BACI</name>
<accession>A0ABQ1Q6M1</accession>
<dbReference type="RefSeq" id="WP_188653593.1">
    <property type="nucleotide sequence ID" value="NZ_BMIN01000008.1"/>
</dbReference>
<protein>
    <recommendedName>
        <fullName evidence="4">Lipoprotein</fullName>
    </recommendedName>
</protein>
<gene>
    <name evidence="2" type="ORF">GCM10011389_21500</name>
</gene>
<feature type="region of interest" description="Disordered" evidence="1">
    <location>
        <begin position="22"/>
        <end position="49"/>
    </location>
</feature>
<dbReference type="EMBL" id="BMIN01000008">
    <property type="protein sequence ID" value="GGD13571.1"/>
    <property type="molecule type" value="Genomic_DNA"/>
</dbReference>
<proteinExistence type="predicted"/>
<evidence type="ECO:0000256" key="1">
    <source>
        <dbReference type="SAM" id="MobiDB-lite"/>
    </source>
</evidence>
<evidence type="ECO:0000313" key="3">
    <source>
        <dbReference type="Proteomes" id="UP000642571"/>
    </source>
</evidence>
<sequence>MKKLFILFIVIGFVLVGCKNEDESGKTNEPSKSDSEINHVDSSKNADVEPYNGQTLKVAVVGTSPKVREDNVRFNEISFKKLRNGELSTYDAVFVMKENLAEASQSQYVNVYKKHEIPFFFIAAKNSIPFILKSEEYSEFWKWTSGTMYTSGVIYKPKEYGSFKHMGVYLRDGEKTEQNLYSMYSSVFKMIEETNL</sequence>